<organism evidence="3 4">
    <name type="scientific">Desmophyllum pertusum</name>
    <dbReference type="NCBI Taxonomy" id="174260"/>
    <lineage>
        <taxon>Eukaryota</taxon>
        <taxon>Metazoa</taxon>
        <taxon>Cnidaria</taxon>
        <taxon>Anthozoa</taxon>
        <taxon>Hexacorallia</taxon>
        <taxon>Scleractinia</taxon>
        <taxon>Caryophylliina</taxon>
        <taxon>Caryophylliidae</taxon>
        <taxon>Desmophyllum</taxon>
    </lineage>
</organism>
<evidence type="ECO:0000256" key="1">
    <source>
        <dbReference type="SAM" id="Coils"/>
    </source>
</evidence>
<feature type="region of interest" description="Disordered" evidence="2">
    <location>
        <begin position="34"/>
        <end position="66"/>
    </location>
</feature>
<gene>
    <name evidence="3" type="ORF">OS493_010595</name>
</gene>
<evidence type="ECO:0000256" key="2">
    <source>
        <dbReference type="SAM" id="MobiDB-lite"/>
    </source>
</evidence>
<sequence>MKLSCAQLVSDIVAPLSTSKAITKQSEVVNQVYSSSESDYISDSDVQEQNNNNDEDQQMTPRHSPHASLIPIHTPQVGINATPGSSKLPALKPSTRPQVGVKTPKSSFPPRKCINVSCKEEKQELRNNIAALKQQIEDLKAASSSKAQRAVFRNCTRGVVLSCESKGPHQFCNIKDVTRLWPSQPVLSKAGPCRESGLRELDHTIVNAIADFAVVAKIPTPPESQDKGKKGSSDESVDDEAMRVDDGHFEILAGDVNIIKRDAGYNCQIIKWETEQLSEIYKVLHPTYASLEALYEAEKRRARDARKLSSFPTISSWQPCSRQLSSSEEEMLKGGNTCVNKYRHIQLTNRGRSYMGGERSRAGE</sequence>
<evidence type="ECO:0000313" key="4">
    <source>
        <dbReference type="Proteomes" id="UP001163046"/>
    </source>
</evidence>
<protein>
    <submittedName>
        <fullName evidence="3">Uncharacterized protein</fullName>
    </submittedName>
</protein>
<proteinExistence type="predicted"/>
<feature type="region of interest" description="Disordered" evidence="2">
    <location>
        <begin position="219"/>
        <end position="240"/>
    </location>
</feature>
<evidence type="ECO:0000313" key="3">
    <source>
        <dbReference type="EMBL" id="KAJ7386202.1"/>
    </source>
</evidence>
<dbReference type="Proteomes" id="UP001163046">
    <property type="component" value="Unassembled WGS sequence"/>
</dbReference>
<name>A0A9X0D3R0_9CNID</name>
<comment type="caution">
    <text evidence="3">The sequence shown here is derived from an EMBL/GenBank/DDBJ whole genome shotgun (WGS) entry which is preliminary data.</text>
</comment>
<keyword evidence="1" id="KW-0175">Coiled coil</keyword>
<accession>A0A9X0D3R0</accession>
<reference evidence="3" key="1">
    <citation type="submission" date="2023-01" db="EMBL/GenBank/DDBJ databases">
        <title>Genome assembly of the deep-sea coral Lophelia pertusa.</title>
        <authorList>
            <person name="Herrera S."/>
            <person name="Cordes E."/>
        </authorList>
    </citation>
    <scope>NUCLEOTIDE SEQUENCE</scope>
    <source>
        <strain evidence="3">USNM1676648</strain>
        <tissue evidence="3">Polyp</tissue>
    </source>
</reference>
<keyword evidence="4" id="KW-1185">Reference proteome</keyword>
<feature type="region of interest" description="Disordered" evidence="2">
    <location>
        <begin position="80"/>
        <end position="106"/>
    </location>
</feature>
<dbReference type="AlphaFoldDB" id="A0A9X0D3R0"/>
<dbReference type="EMBL" id="MU825877">
    <property type="protein sequence ID" value="KAJ7386202.1"/>
    <property type="molecule type" value="Genomic_DNA"/>
</dbReference>
<feature type="coiled-coil region" evidence="1">
    <location>
        <begin position="115"/>
        <end position="149"/>
    </location>
</feature>
<feature type="compositionally biased region" description="Basic and acidic residues" evidence="2">
    <location>
        <begin position="224"/>
        <end position="233"/>
    </location>
</feature>